<organism evidence="1 2">
    <name type="scientific">Guyanagaster necrorhizus</name>
    <dbReference type="NCBI Taxonomy" id="856835"/>
    <lineage>
        <taxon>Eukaryota</taxon>
        <taxon>Fungi</taxon>
        <taxon>Dikarya</taxon>
        <taxon>Basidiomycota</taxon>
        <taxon>Agaricomycotina</taxon>
        <taxon>Agaricomycetes</taxon>
        <taxon>Agaricomycetidae</taxon>
        <taxon>Agaricales</taxon>
        <taxon>Marasmiineae</taxon>
        <taxon>Physalacriaceae</taxon>
        <taxon>Guyanagaster</taxon>
    </lineage>
</organism>
<proteinExistence type="predicted"/>
<dbReference type="Proteomes" id="UP000812287">
    <property type="component" value="Unassembled WGS sequence"/>
</dbReference>
<sequence length="197" mass="22089">MRCARQLMIIPGVDLFPTRAQTTTGKQWHQPPPRLALLRNSPWTISPTTSRPSPPVGLQPICHRHFKFSNLGLQASLIDLQSKPAEEMRCTELAGKRYVPSHGGKPTWRCRNGCSMCLEGAEPRPLHLLWIEDANDSHTQGLEGYPPMIYINATTKEGWLKTFALLPHYDDEGCDPKRLRALTPAHCVADSIFAIND</sequence>
<dbReference type="GeneID" id="66099717"/>
<evidence type="ECO:0000313" key="1">
    <source>
        <dbReference type="EMBL" id="KAG7444095.1"/>
    </source>
</evidence>
<reference evidence="1" key="1">
    <citation type="submission" date="2020-11" db="EMBL/GenBank/DDBJ databases">
        <title>Adaptations for nitrogen fixation in a non-lichenized fungal sporocarp promotes dispersal by wood-feeding termites.</title>
        <authorList>
            <consortium name="DOE Joint Genome Institute"/>
            <person name="Koch R.A."/>
            <person name="Yoon G."/>
            <person name="Arayal U."/>
            <person name="Lail K."/>
            <person name="Amirebrahimi M."/>
            <person name="Labutti K."/>
            <person name="Lipzen A."/>
            <person name="Riley R."/>
            <person name="Barry K."/>
            <person name="Henrissat B."/>
            <person name="Grigoriev I.V."/>
            <person name="Herr J.R."/>
            <person name="Aime M.C."/>
        </authorList>
    </citation>
    <scope>NUCLEOTIDE SEQUENCE</scope>
    <source>
        <strain evidence="1">MCA 3950</strain>
    </source>
</reference>
<name>A0A9P8AQK8_9AGAR</name>
<comment type="caution">
    <text evidence="1">The sequence shown here is derived from an EMBL/GenBank/DDBJ whole genome shotgun (WGS) entry which is preliminary data.</text>
</comment>
<gene>
    <name evidence="1" type="ORF">BT62DRAFT_1008296</name>
</gene>
<accession>A0A9P8AQK8</accession>
<dbReference type="EMBL" id="MU250541">
    <property type="protein sequence ID" value="KAG7444095.1"/>
    <property type="molecule type" value="Genomic_DNA"/>
</dbReference>
<protein>
    <submittedName>
        <fullName evidence="1">Uncharacterized protein</fullName>
    </submittedName>
</protein>
<dbReference type="AlphaFoldDB" id="A0A9P8AQK8"/>
<keyword evidence="2" id="KW-1185">Reference proteome</keyword>
<dbReference type="RefSeq" id="XP_043037595.1">
    <property type="nucleotide sequence ID" value="XM_043177430.1"/>
</dbReference>
<evidence type="ECO:0000313" key="2">
    <source>
        <dbReference type="Proteomes" id="UP000812287"/>
    </source>
</evidence>